<dbReference type="EMBL" id="OQ851295">
    <property type="protein sequence ID" value="WJZ70012.1"/>
    <property type="molecule type" value="Genomic_DNA"/>
</dbReference>
<proteinExistence type="predicted"/>
<evidence type="ECO:0000313" key="2">
    <source>
        <dbReference type="EMBL" id="WJZ70012.1"/>
    </source>
</evidence>
<gene>
    <name evidence="2" type="ORF">PVP_XSN000033</name>
</gene>
<evidence type="ECO:0008006" key="4">
    <source>
        <dbReference type="Google" id="ProtNLM"/>
    </source>
</evidence>
<keyword evidence="1" id="KW-0812">Transmembrane</keyword>
<name>A0AAX3Y538_9CAUD</name>
<reference evidence="2" key="1">
    <citation type="submission" date="2023-04" db="EMBL/GenBank/DDBJ databases">
        <title>Virulent bacteriophage PVP-XSN from an Vibrio parahaemolyticus isolate: Characterization and complete genome sequence.</title>
        <authorList>
            <person name="Qi T."/>
            <person name="Lyu S."/>
            <person name="Liu L."/>
            <person name="Guo Q."/>
            <person name="Shen W."/>
            <person name="Han M."/>
            <person name="Xiong F."/>
            <person name="Lou B."/>
            <person name="Xu H."/>
        </authorList>
    </citation>
    <scope>NUCLEOTIDE SEQUENCE</scope>
</reference>
<keyword evidence="1" id="KW-0472">Membrane</keyword>
<organism evidence="2 3">
    <name type="scientific">Vibrio phage PVP-XSN</name>
    <dbReference type="NCBI Taxonomy" id="3056214"/>
    <lineage>
        <taxon>Viruses</taxon>
        <taxon>Duplodnaviria</taxon>
        <taxon>Heunggongvirae</taxon>
        <taxon>Uroviricota</taxon>
        <taxon>Caudoviricetes</taxon>
    </lineage>
</organism>
<keyword evidence="1" id="KW-1133">Transmembrane helix</keyword>
<dbReference type="Proteomes" id="UP001431754">
    <property type="component" value="Segment"/>
</dbReference>
<accession>A0AAX3Y538</accession>
<feature type="transmembrane region" description="Helical" evidence="1">
    <location>
        <begin position="12"/>
        <end position="33"/>
    </location>
</feature>
<sequence>MDQSVLDTMMLILQWLFTIVGASSAIVAALIPIAKLTPTSKDDEFLSGAQKFLAWLISILDRLAINPDQSKARKPK</sequence>
<protein>
    <recommendedName>
        <fullName evidence="4">TMhelix containing protein</fullName>
    </recommendedName>
</protein>
<evidence type="ECO:0000313" key="3">
    <source>
        <dbReference type="Proteomes" id="UP001431754"/>
    </source>
</evidence>
<evidence type="ECO:0000256" key="1">
    <source>
        <dbReference type="SAM" id="Phobius"/>
    </source>
</evidence>